<dbReference type="InterPro" id="IPR036291">
    <property type="entry name" value="NAD(P)-bd_dom_sf"/>
</dbReference>
<dbReference type="NCBIfam" id="TIGR00507">
    <property type="entry name" value="aroE"/>
    <property type="match status" value="1"/>
</dbReference>
<dbReference type="RefSeq" id="WP_099341323.1">
    <property type="nucleotide sequence ID" value="NZ_CP032098.1"/>
</dbReference>
<name>A0A2G1DKB2_9BACT</name>
<feature type="binding site" evidence="8">
    <location>
        <position position="92"/>
    </location>
    <ligand>
        <name>shikimate</name>
        <dbReference type="ChEBI" id="CHEBI:36208"/>
    </ligand>
</feature>
<dbReference type="GO" id="GO:0019632">
    <property type="term" value="P:shikimate metabolic process"/>
    <property type="evidence" value="ECO:0007669"/>
    <property type="project" value="InterPro"/>
</dbReference>
<dbReference type="PANTHER" id="PTHR21089">
    <property type="entry name" value="SHIKIMATE DEHYDROGENASE"/>
    <property type="match status" value="1"/>
</dbReference>
<gene>
    <name evidence="8 12" type="primary">aroE</name>
    <name evidence="12" type="ORF">AMOL_1568</name>
    <name evidence="13" type="ORF">CPU12_01580</name>
</gene>
<proteinExistence type="inferred from homology"/>
<dbReference type="Gene3D" id="3.40.50.720">
    <property type="entry name" value="NAD(P)-binding Rossmann-like Domain"/>
    <property type="match status" value="1"/>
</dbReference>
<feature type="binding site" evidence="8">
    <location>
        <position position="67"/>
    </location>
    <ligand>
        <name>shikimate</name>
        <dbReference type="ChEBI" id="CHEBI:36208"/>
    </ligand>
</feature>
<dbReference type="InterPro" id="IPR022893">
    <property type="entry name" value="Shikimate_DH_fam"/>
</dbReference>
<comment type="function">
    <text evidence="8">Involved in the biosynthesis of the chorismate, which leads to the biosynthesis of aromatic amino acids. Catalyzes the reversible NADPH linked reduction of 3-dehydroshikimate (DHSA) to yield shikimate (SA).</text>
</comment>
<dbReference type="Proteomes" id="UP000221222">
    <property type="component" value="Unassembled WGS sequence"/>
</dbReference>
<feature type="active site" description="Proton acceptor" evidence="8">
    <location>
        <position position="71"/>
    </location>
</feature>
<reference evidence="13 14" key="1">
    <citation type="submission" date="2017-09" db="EMBL/GenBank/DDBJ databases">
        <title>Arcobacter canalis sp. nov., a new species isolated from a water canal contaminated with urban sewage.</title>
        <authorList>
            <person name="Perez-Cataluna A."/>
            <person name="Salas-Masso N."/>
            <person name="Figueras M.J."/>
        </authorList>
    </citation>
    <scope>NUCLEOTIDE SEQUENCE [LARGE SCALE GENOMIC DNA]</scope>
    <source>
        <strain evidence="13 14">F98-3</strain>
    </source>
</reference>
<evidence type="ECO:0000313" key="14">
    <source>
        <dbReference type="Proteomes" id="UP000221222"/>
    </source>
</evidence>
<evidence type="ECO:0000256" key="7">
    <source>
        <dbReference type="ARBA" id="ARBA00049442"/>
    </source>
</evidence>
<dbReference type="GO" id="GO:0005829">
    <property type="term" value="C:cytosol"/>
    <property type="evidence" value="ECO:0007669"/>
    <property type="project" value="TreeGrafter"/>
</dbReference>
<keyword evidence="4 8" id="KW-0521">NADP</keyword>
<evidence type="ECO:0000259" key="11">
    <source>
        <dbReference type="Pfam" id="PF18317"/>
    </source>
</evidence>
<protein>
    <recommendedName>
        <fullName evidence="2 8">Shikimate dehydrogenase (NADP(+))</fullName>
        <shortName evidence="8">SDH</shortName>
        <ecNumber evidence="2 8">1.1.1.25</ecNumber>
    </recommendedName>
</protein>
<dbReference type="Proteomes" id="UP000262712">
    <property type="component" value="Chromosome"/>
</dbReference>
<evidence type="ECO:0000256" key="1">
    <source>
        <dbReference type="ARBA" id="ARBA00004871"/>
    </source>
</evidence>
<comment type="subunit">
    <text evidence="8">Homodimer.</text>
</comment>
<dbReference type="InterPro" id="IPR011342">
    <property type="entry name" value="Shikimate_DH"/>
</dbReference>
<evidence type="ECO:0000256" key="2">
    <source>
        <dbReference type="ARBA" id="ARBA00012962"/>
    </source>
</evidence>
<evidence type="ECO:0000313" key="15">
    <source>
        <dbReference type="Proteomes" id="UP000262712"/>
    </source>
</evidence>
<dbReference type="GO" id="GO:0050661">
    <property type="term" value="F:NADP binding"/>
    <property type="evidence" value="ECO:0007669"/>
    <property type="project" value="InterPro"/>
</dbReference>
<evidence type="ECO:0000259" key="9">
    <source>
        <dbReference type="Pfam" id="PF01488"/>
    </source>
</evidence>
<dbReference type="Pfam" id="PF01488">
    <property type="entry name" value="Shikimate_DH"/>
    <property type="match status" value="1"/>
</dbReference>
<dbReference type="SUPFAM" id="SSF51735">
    <property type="entry name" value="NAD(P)-binding Rossmann-fold domains"/>
    <property type="match status" value="1"/>
</dbReference>
<keyword evidence="14" id="KW-1185">Reference proteome</keyword>
<dbReference type="UniPathway" id="UPA00053">
    <property type="reaction ID" value="UER00087"/>
</dbReference>
<dbReference type="Pfam" id="PF18317">
    <property type="entry name" value="SDH_C"/>
    <property type="match status" value="1"/>
</dbReference>
<feature type="binding site" evidence="8">
    <location>
        <position position="214"/>
    </location>
    <ligand>
        <name>NADP(+)</name>
        <dbReference type="ChEBI" id="CHEBI:58349"/>
    </ligand>
</feature>
<evidence type="ECO:0000313" key="12">
    <source>
        <dbReference type="EMBL" id="AXX92537.1"/>
    </source>
</evidence>
<dbReference type="GO" id="GO:0008652">
    <property type="term" value="P:amino acid biosynthetic process"/>
    <property type="evidence" value="ECO:0007669"/>
    <property type="project" value="UniProtKB-KW"/>
</dbReference>
<reference evidence="12 15" key="2">
    <citation type="submission" date="2018-08" db="EMBL/GenBank/DDBJ databases">
        <title>Complete genome of the Arcobacter molluscorum type strain LMG 25693.</title>
        <authorList>
            <person name="Miller W.G."/>
            <person name="Yee E."/>
            <person name="Bono J.L."/>
        </authorList>
    </citation>
    <scope>NUCLEOTIDE SEQUENCE [LARGE SCALE GENOMIC DNA]</scope>
    <source>
        <strain evidence="12 15">CECT 7696</strain>
    </source>
</reference>
<dbReference type="SUPFAM" id="SSF53223">
    <property type="entry name" value="Aminoacid dehydrogenase-like, N-terminal domain"/>
    <property type="match status" value="1"/>
</dbReference>
<keyword evidence="6 8" id="KW-0057">Aromatic amino acid biosynthesis</keyword>
<feature type="domain" description="Quinate/shikimate 5-dehydrogenase/glutamyl-tRNA reductase" evidence="9">
    <location>
        <begin position="121"/>
        <end position="187"/>
    </location>
</feature>
<dbReference type="GO" id="GO:0009423">
    <property type="term" value="P:chorismate biosynthetic process"/>
    <property type="evidence" value="ECO:0007669"/>
    <property type="project" value="UniProtKB-UniRule"/>
</dbReference>
<comment type="pathway">
    <text evidence="1 8">Metabolic intermediate biosynthesis; chorismate biosynthesis; chorismate from D-erythrose 4-phosphate and phosphoenolpyruvate: step 4/7.</text>
</comment>
<feature type="domain" description="Shikimate dehydrogenase substrate binding N-terminal" evidence="10">
    <location>
        <begin position="14"/>
        <end position="93"/>
    </location>
</feature>
<evidence type="ECO:0000256" key="3">
    <source>
        <dbReference type="ARBA" id="ARBA00022605"/>
    </source>
</evidence>
<dbReference type="EC" id="1.1.1.25" evidence="2 8"/>
<dbReference type="PANTHER" id="PTHR21089:SF1">
    <property type="entry name" value="BIFUNCTIONAL 3-DEHYDROQUINATE DEHYDRATASE_SHIKIMATE DEHYDROGENASE, CHLOROPLASTIC"/>
    <property type="match status" value="1"/>
</dbReference>
<dbReference type="InterPro" id="IPR041121">
    <property type="entry name" value="SDH_C"/>
</dbReference>
<dbReference type="CDD" id="cd01065">
    <property type="entry name" value="NAD_bind_Shikimate_DH"/>
    <property type="match status" value="1"/>
</dbReference>
<feature type="binding site" evidence="8">
    <location>
        <position position="243"/>
    </location>
    <ligand>
        <name>shikimate</name>
        <dbReference type="ChEBI" id="CHEBI:36208"/>
    </ligand>
</feature>
<evidence type="ECO:0000256" key="8">
    <source>
        <dbReference type="HAMAP-Rule" id="MF_00222"/>
    </source>
</evidence>
<comment type="similarity">
    <text evidence="8">Belongs to the shikimate dehydrogenase family.</text>
</comment>
<evidence type="ECO:0000256" key="4">
    <source>
        <dbReference type="ARBA" id="ARBA00022857"/>
    </source>
</evidence>
<keyword evidence="5 8" id="KW-0560">Oxidoreductase</keyword>
<dbReference type="GO" id="GO:0004764">
    <property type="term" value="F:shikimate 3-dehydrogenase (NADP+) activity"/>
    <property type="evidence" value="ECO:0007669"/>
    <property type="project" value="UniProtKB-UniRule"/>
</dbReference>
<evidence type="ECO:0000313" key="13">
    <source>
        <dbReference type="EMBL" id="PHO18963.1"/>
    </source>
</evidence>
<dbReference type="InterPro" id="IPR013708">
    <property type="entry name" value="Shikimate_DH-bd_N"/>
</dbReference>
<evidence type="ECO:0000259" key="10">
    <source>
        <dbReference type="Pfam" id="PF08501"/>
    </source>
</evidence>
<accession>A0A2G1DKB2</accession>
<dbReference type="EMBL" id="CP032098">
    <property type="protein sequence ID" value="AXX92537.1"/>
    <property type="molecule type" value="Genomic_DNA"/>
</dbReference>
<dbReference type="GO" id="GO:0009073">
    <property type="term" value="P:aromatic amino acid family biosynthetic process"/>
    <property type="evidence" value="ECO:0007669"/>
    <property type="project" value="UniProtKB-KW"/>
</dbReference>
<feature type="binding site" evidence="8">
    <location>
        <position position="107"/>
    </location>
    <ligand>
        <name>shikimate</name>
        <dbReference type="ChEBI" id="CHEBI:36208"/>
    </ligand>
</feature>
<sequence>MSNNILNNTQVFAIFGDPVEHSKSPQMHNSAFEYLNIDAVYKKHHLKDGKKLKEEFLNNLYNGANITVPHKEQAFKQADEVIGIANKIQAVNTYIKKDDKVIAYNTDAAGFLKAIESFGEIKKVLILGAGGTSKAIALALQEEGKEVVVVNRSESKLNFFKENNIKCYSWKNFRLDYFDLVVNSTSAGLKDDKLPMNKSQLENIFLNSSYAFDCIYGKETPFLALAKKEGLETKDGEDMLLYQGVLAFEYFTNTKIDSKTIEIMRKALKEEN</sequence>
<comment type="catalytic activity">
    <reaction evidence="7 8">
        <text>shikimate + NADP(+) = 3-dehydroshikimate + NADPH + H(+)</text>
        <dbReference type="Rhea" id="RHEA:17737"/>
        <dbReference type="ChEBI" id="CHEBI:15378"/>
        <dbReference type="ChEBI" id="CHEBI:16630"/>
        <dbReference type="ChEBI" id="CHEBI:36208"/>
        <dbReference type="ChEBI" id="CHEBI:57783"/>
        <dbReference type="ChEBI" id="CHEBI:58349"/>
        <dbReference type="EC" id="1.1.1.25"/>
    </reaction>
</comment>
<comment type="caution">
    <text evidence="8">Lacks conserved residue(s) required for the propagation of feature annotation.</text>
</comment>
<dbReference type="Gene3D" id="3.40.50.10860">
    <property type="entry name" value="Leucine Dehydrogenase, chain A, domain 1"/>
    <property type="match status" value="1"/>
</dbReference>
<feature type="binding site" evidence="8">
    <location>
        <position position="236"/>
    </location>
    <ligand>
        <name>NADP(+)</name>
        <dbReference type="ChEBI" id="CHEBI:58349"/>
    </ligand>
</feature>
<dbReference type="InterPro" id="IPR046346">
    <property type="entry name" value="Aminoacid_DH-like_N_sf"/>
</dbReference>
<keyword evidence="3 8" id="KW-0028">Amino-acid biosynthesis</keyword>
<feature type="binding site" evidence="8">
    <location>
        <position position="216"/>
    </location>
    <ligand>
        <name>shikimate</name>
        <dbReference type="ChEBI" id="CHEBI:36208"/>
    </ligand>
</feature>
<feature type="domain" description="SDH C-terminal" evidence="11">
    <location>
        <begin position="236"/>
        <end position="269"/>
    </location>
</feature>
<dbReference type="AlphaFoldDB" id="A0A2G1DKB2"/>
<feature type="binding site" evidence="8">
    <location>
        <begin position="22"/>
        <end position="24"/>
    </location>
    <ligand>
        <name>shikimate</name>
        <dbReference type="ChEBI" id="CHEBI:36208"/>
    </ligand>
</feature>
<dbReference type="EMBL" id="NXFY01000002">
    <property type="protein sequence ID" value="PHO18963.1"/>
    <property type="molecule type" value="Genomic_DNA"/>
</dbReference>
<evidence type="ECO:0000256" key="6">
    <source>
        <dbReference type="ARBA" id="ARBA00023141"/>
    </source>
</evidence>
<dbReference type="NCBIfam" id="NF001316">
    <property type="entry name" value="PRK00258.2-5"/>
    <property type="match status" value="1"/>
</dbReference>
<organism evidence="13 14">
    <name type="scientific">Malaciobacter molluscorum LMG 25693</name>
    <dbReference type="NCBI Taxonomy" id="870501"/>
    <lineage>
        <taxon>Bacteria</taxon>
        <taxon>Pseudomonadati</taxon>
        <taxon>Campylobacterota</taxon>
        <taxon>Epsilonproteobacteria</taxon>
        <taxon>Campylobacterales</taxon>
        <taxon>Arcobacteraceae</taxon>
        <taxon>Malaciobacter</taxon>
    </lineage>
</organism>
<evidence type="ECO:0000256" key="5">
    <source>
        <dbReference type="ARBA" id="ARBA00023002"/>
    </source>
</evidence>
<dbReference type="Pfam" id="PF08501">
    <property type="entry name" value="Shikimate_dh_N"/>
    <property type="match status" value="1"/>
</dbReference>
<dbReference type="InterPro" id="IPR006151">
    <property type="entry name" value="Shikm_DH/Glu-tRNA_Rdtase"/>
</dbReference>
<dbReference type="KEGG" id="amol:AMOL_1568"/>
<dbReference type="HAMAP" id="MF_00222">
    <property type="entry name" value="Shikimate_DH_AroE"/>
    <property type="match status" value="1"/>
</dbReference>